<dbReference type="FunFam" id="3.20.20.140:FF:000217">
    <property type="entry name" value="Dihydropyrimidinase-related protein 1"/>
    <property type="match status" value="1"/>
</dbReference>
<accession>A0A833HNS6</accession>
<evidence type="ECO:0000256" key="4">
    <source>
        <dbReference type="ARBA" id="ARBA00068457"/>
    </source>
</evidence>
<dbReference type="PANTHER" id="PTHR43668:SF2">
    <property type="entry name" value="ALLANTOINASE"/>
    <property type="match status" value="1"/>
</dbReference>
<dbReference type="OrthoDB" id="9765462at2"/>
<dbReference type="Gene3D" id="3.20.20.140">
    <property type="entry name" value="Metal-dependent hydrolases"/>
    <property type="match status" value="1"/>
</dbReference>
<comment type="function">
    <text evidence="3">Catalyzes the stereospecific hydrolysis of the cyclic amide bond of D-hydantoin derivatives.</text>
</comment>
<keyword evidence="7" id="KW-1185">Reference proteome</keyword>
<evidence type="ECO:0000259" key="5">
    <source>
        <dbReference type="Pfam" id="PF01979"/>
    </source>
</evidence>
<evidence type="ECO:0000256" key="3">
    <source>
        <dbReference type="ARBA" id="ARBA00055040"/>
    </source>
</evidence>
<dbReference type="SUPFAM" id="SSF51338">
    <property type="entry name" value="Composite domain of metallo-dependent hydrolases"/>
    <property type="match status" value="1"/>
</dbReference>
<evidence type="ECO:0000256" key="1">
    <source>
        <dbReference type="ARBA" id="ARBA00008829"/>
    </source>
</evidence>
<dbReference type="PANTHER" id="PTHR43668">
    <property type="entry name" value="ALLANTOINASE"/>
    <property type="match status" value="1"/>
</dbReference>
<dbReference type="InterPro" id="IPR050138">
    <property type="entry name" value="DHOase/Allantoinase_Hydrolase"/>
</dbReference>
<dbReference type="SUPFAM" id="SSF51556">
    <property type="entry name" value="Metallo-dependent hydrolases"/>
    <property type="match status" value="1"/>
</dbReference>
<dbReference type="GO" id="GO:0004038">
    <property type="term" value="F:allantoinase activity"/>
    <property type="evidence" value="ECO:0007669"/>
    <property type="project" value="TreeGrafter"/>
</dbReference>
<proteinExistence type="inferred from homology"/>
<name>A0A833HNS6_9FIRM</name>
<evidence type="ECO:0000313" key="7">
    <source>
        <dbReference type="Proteomes" id="UP000465601"/>
    </source>
</evidence>
<dbReference type="GO" id="GO:0005737">
    <property type="term" value="C:cytoplasm"/>
    <property type="evidence" value="ECO:0007669"/>
    <property type="project" value="TreeGrafter"/>
</dbReference>
<evidence type="ECO:0000256" key="2">
    <source>
        <dbReference type="ARBA" id="ARBA00022553"/>
    </source>
</evidence>
<sequence>MVDLIIKNAKIPKGENDTVTTNILVKNEKIEGFIQDASNIEAKDVIDAEGNLVIPGGFDSHTHFMDPGFTHREDFFTGTSSAAAGGITTIMDMPCCSKPSVRSVDQLHNKINAIKDNAIVDYALWGGVTGEDVKNDDLQVVQEQADEGVCGFKVYMTPSVPTYPRVTDPEMLECFRAVAKTGLPIGVHAENFALADFYTKKFAREGRTDAPAWAEARNQLVEKVAIELVISYAEDTGARAHIVHMGSGVGAKLIGEAKKRGIDVTSETCPHYLILDYQDAMTEHGAFAKIAPPLKSKRDNQELWEGLANGSVDFIGTDHAPYEIITEKAKEGMTIWDAFPGIPGVETMMPIMISEGYNKGRLTLRQLVNVTSTNAAIHYGLYPKKGALEVGSDADFTIVDLEHEWTIDQEQTFSKAKYNPLHGTKVKGRPIKTILRGKVIFDLDKGVVGNKGYGQFVKRQNIAMLPKDLRYSSRGVKNFMNEPHLWINTK</sequence>
<dbReference type="Proteomes" id="UP000465601">
    <property type="component" value="Unassembled WGS sequence"/>
</dbReference>
<evidence type="ECO:0000313" key="6">
    <source>
        <dbReference type="EMBL" id="KAB3529077.1"/>
    </source>
</evidence>
<feature type="domain" description="Amidohydrolase-related" evidence="5">
    <location>
        <begin position="52"/>
        <end position="439"/>
    </location>
</feature>
<dbReference type="NCBIfam" id="TIGR00857">
    <property type="entry name" value="pyrC_multi"/>
    <property type="match status" value="1"/>
</dbReference>
<keyword evidence="6" id="KW-0378">Hydrolase</keyword>
<dbReference type="InterPro" id="IPR032466">
    <property type="entry name" value="Metal_Hydrolase"/>
</dbReference>
<dbReference type="InterPro" id="IPR006680">
    <property type="entry name" value="Amidohydro-rel"/>
</dbReference>
<dbReference type="AlphaFoldDB" id="A0A833HNS6"/>
<dbReference type="Pfam" id="PF01979">
    <property type="entry name" value="Amidohydro_1"/>
    <property type="match status" value="1"/>
</dbReference>
<dbReference type="RefSeq" id="WP_151866314.1">
    <property type="nucleotide sequence ID" value="NZ_WBZB01000037.1"/>
</dbReference>
<protein>
    <recommendedName>
        <fullName evidence="4">D-hydantoinase</fullName>
    </recommendedName>
</protein>
<comment type="similarity">
    <text evidence="1">Belongs to the metallo-dependent hydrolases superfamily. Hydantoinase/dihydropyrimidinase family.</text>
</comment>
<dbReference type="GO" id="GO:0006145">
    <property type="term" value="P:purine nucleobase catabolic process"/>
    <property type="evidence" value="ECO:0007669"/>
    <property type="project" value="TreeGrafter"/>
</dbReference>
<reference evidence="6 7" key="1">
    <citation type="submission" date="2019-10" db="EMBL/GenBank/DDBJ databases">
        <title>Alkaliphilus serpentinus sp. nov. and Alkaliphilus pronyensis sp. nov., two novel anaerobic alkaliphilic species isolated from the serpentinized-hosted hydrothermal field of the Prony Bay (New Caledonia).</title>
        <authorList>
            <person name="Postec A."/>
        </authorList>
    </citation>
    <scope>NUCLEOTIDE SEQUENCE [LARGE SCALE GENOMIC DNA]</scope>
    <source>
        <strain evidence="6 7">LacT</strain>
    </source>
</reference>
<organism evidence="6 7">
    <name type="scientific">Alkaliphilus serpentinus</name>
    <dbReference type="NCBI Taxonomy" id="1482731"/>
    <lineage>
        <taxon>Bacteria</taxon>
        <taxon>Bacillati</taxon>
        <taxon>Bacillota</taxon>
        <taxon>Clostridia</taxon>
        <taxon>Peptostreptococcales</taxon>
        <taxon>Natronincolaceae</taxon>
        <taxon>Alkaliphilus</taxon>
    </lineage>
</organism>
<comment type="caution">
    <text evidence="6">The sequence shown here is derived from an EMBL/GenBank/DDBJ whole genome shotgun (WGS) entry which is preliminary data.</text>
</comment>
<dbReference type="EMBL" id="WBZB01000037">
    <property type="protein sequence ID" value="KAB3529077.1"/>
    <property type="molecule type" value="Genomic_DNA"/>
</dbReference>
<gene>
    <name evidence="6" type="ORF">F8153_10520</name>
</gene>
<dbReference type="InterPro" id="IPR011059">
    <property type="entry name" value="Metal-dep_hydrolase_composite"/>
</dbReference>
<dbReference type="Gene3D" id="2.30.40.10">
    <property type="entry name" value="Urease, subunit C, domain 1"/>
    <property type="match status" value="1"/>
</dbReference>
<keyword evidence="2" id="KW-0597">Phosphoprotein</keyword>